<proteinExistence type="predicted"/>
<name>A0ABM8AVD9_9BACT</name>
<protein>
    <recommendedName>
        <fullName evidence="3">Solute-binding protein family 3/N-terminal domain-containing protein</fullName>
    </recommendedName>
</protein>
<evidence type="ECO:0000313" key="1">
    <source>
        <dbReference type="EMBL" id="BDQ35438.1"/>
    </source>
</evidence>
<evidence type="ECO:0000313" key="2">
    <source>
        <dbReference type="Proteomes" id="UP001061361"/>
    </source>
</evidence>
<dbReference type="Proteomes" id="UP001061361">
    <property type="component" value="Chromosome"/>
</dbReference>
<accession>A0ABM8AVD9</accession>
<organism evidence="1 2">
    <name type="scientific">Pseudodesulfovibrio portus</name>
    <dbReference type="NCBI Taxonomy" id="231439"/>
    <lineage>
        <taxon>Bacteria</taxon>
        <taxon>Pseudomonadati</taxon>
        <taxon>Thermodesulfobacteriota</taxon>
        <taxon>Desulfovibrionia</taxon>
        <taxon>Desulfovibrionales</taxon>
        <taxon>Desulfovibrionaceae</taxon>
    </lineage>
</organism>
<reference evidence="1" key="1">
    <citation type="submission" date="2022-08" db="EMBL/GenBank/DDBJ databases">
        <title>Genome Sequence of the sulphate-reducing bacterium, Pseudodesulfovibrio portus JCM14722.</title>
        <authorList>
            <person name="Kondo R."/>
            <person name="Kataoka T."/>
        </authorList>
    </citation>
    <scope>NUCLEOTIDE SEQUENCE</scope>
    <source>
        <strain evidence="1">JCM 14722</strain>
    </source>
</reference>
<evidence type="ECO:0008006" key="3">
    <source>
        <dbReference type="Google" id="ProtNLM"/>
    </source>
</evidence>
<dbReference type="PANTHER" id="PTHR35936">
    <property type="entry name" value="MEMBRANE-BOUND LYTIC MUREIN TRANSGLYCOSYLASE F"/>
    <property type="match status" value="1"/>
</dbReference>
<dbReference type="SUPFAM" id="SSF53850">
    <property type="entry name" value="Periplasmic binding protein-like II"/>
    <property type="match status" value="1"/>
</dbReference>
<gene>
    <name evidence="1" type="ORF">JCM14722_29800</name>
</gene>
<dbReference type="Gene3D" id="3.40.190.10">
    <property type="entry name" value="Periplasmic binding protein-like II"/>
    <property type="match status" value="2"/>
</dbReference>
<keyword evidence="2" id="KW-1185">Reference proteome</keyword>
<dbReference type="PANTHER" id="PTHR35936:SF25">
    <property type="entry name" value="ABC TRANSPORTER SUBSTRATE-BINDING PROTEIN"/>
    <property type="match status" value="1"/>
</dbReference>
<dbReference type="EMBL" id="AP026708">
    <property type="protein sequence ID" value="BDQ35438.1"/>
    <property type="molecule type" value="Genomic_DNA"/>
</dbReference>
<sequence>MLKNGEADCTLILIKTPERQKFLHFTEPIITVRGLIWSAAHRGAIQFQALDDLRQYKIGVTRGYSYGPEFDDFLQTMQIETANSDYSNMLKLLENRIDIFPGNELVVDSLIKRHPELQDKLLHSSKAFIEWELRIAVSRKSWVSSLLPEIEAVLADLKREGVVSDIVKTYLP</sequence>